<dbReference type="Gene3D" id="2.40.160.50">
    <property type="entry name" value="membrane protein fhac: a member of the omp85/tpsb transporter family"/>
    <property type="match status" value="1"/>
</dbReference>
<keyword evidence="1" id="KW-0732">Signal</keyword>
<dbReference type="eggNOG" id="COG4775">
    <property type="taxonomic scope" value="Bacteria"/>
</dbReference>
<reference evidence="3" key="1">
    <citation type="submission" date="2016-10" db="EMBL/GenBank/DDBJ databases">
        <authorList>
            <person name="Varghese N."/>
            <person name="Submissions S."/>
        </authorList>
    </citation>
    <scope>NUCLEOTIDE SEQUENCE [LARGE SCALE GENOMIC DNA]</scope>
    <source>
        <strain evidence="3">DSM 4002</strain>
    </source>
</reference>
<accession>A0A1I4REC6</accession>
<dbReference type="EMBL" id="FOUT01000001">
    <property type="protein sequence ID" value="SFM50642.1"/>
    <property type="molecule type" value="Genomic_DNA"/>
</dbReference>
<evidence type="ECO:0008006" key="4">
    <source>
        <dbReference type="Google" id="ProtNLM"/>
    </source>
</evidence>
<proteinExistence type="predicted"/>
<feature type="signal peptide" evidence="1">
    <location>
        <begin position="1"/>
        <end position="20"/>
    </location>
</feature>
<evidence type="ECO:0000313" key="3">
    <source>
        <dbReference type="Proteomes" id="UP000182961"/>
    </source>
</evidence>
<evidence type="ECO:0000313" key="2">
    <source>
        <dbReference type="EMBL" id="SFM50642.1"/>
    </source>
</evidence>
<dbReference type="Proteomes" id="UP000182961">
    <property type="component" value="Unassembled WGS sequence"/>
</dbReference>
<feature type="chain" id="PRO_5010180369" description="Surface antigen" evidence="1">
    <location>
        <begin position="21"/>
        <end position="417"/>
    </location>
</feature>
<evidence type="ECO:0000256" key="1">
    <source>
        <dbReference type="SAM" id="SignalP"/>
    </source>
</evidence>
<name>A0A1I4REC6_9FLAO</name>
<protein>
    <recommendedName>
        <fullName evidence="4">Surface antigen</fullName>
    </recommendedName>
</protein>
<sequence>MKTNFSFIMVLLLFFSAGQAQELTKKEKRKAKKEAPPKKGSVYFTPLPVLSSNPSFGFMYGVATSTSWYMGDPPTTNISSLFAGLTLTSKGQTLITAKATAFSEDNNFKLDLDWRYLNSSQGSFGLGSGPSSNKVASNGFEYDNQGAFSAPIDDVQMLEFKWFRAYQTLTKKIANGTYVGIGYHLDILSKFKDNLLDLSATPPVITSFYAYNEKYGFSNDKNTLSGISLNGIYDTRDNINSTYKGRYAQLTFRVNPTFLGSDKNSTSLWLEYRDYFDLTKDHRNMLAIWTYGSFQTSGSLPFMNLPGIGYDQYSSSGRGYTQGRIRGQGLFYSEIEFRKKLFGTEKNPDQWGIAIFGNITTATNKDAGIKLFDNIDPAGGAGLRFMVNPKSRTTLCLDYAVGKYTSSGIYLGLNEFF</sequence>
<dbReference type="AlphaFoldDB" id="A0A1I4REC6"/>
<dbReference type="RefSeq" id="WP_024980700.1">
    <property type="nucleotide sequence ID" value="NZ_CBCRUM010000001.1"/>
</dbReference>
<keyword evidence="3" id="KW-1185">Reference proteome</keyword>
<organism evidence="2 3">
    <name type="scientific">Flavobacterium succinicans</name>
    <dbReference type="NCBI Taxonomy" id="29536"/>
    <lineage>
        <taxon>Bacteria</taxon>
        <taxon>Pseudomonadati</taxon>
        <taxon>Bacteroidota</taxon>
        <taxon>Flavobacteriia</taxon>
        <taxon>Flavobacteriales</taxon>
        <taxon>Flavobacteriaceae</taxon>
        <taxon>Flavobacterium</taxon>
    </lineage>
</organism>
<gene>
    <name evidence="2" type="ORF">SAMN05444143_101327</name>
</gene>